<organism evidence="2 4">
    <name type="scientific">Lactiplantibacillus plantarum</name>
    <name type="common">Lactobacillus plantarum</name>
    <dbReference type="NCBI Taxonomy" id="1590"/>
    <lineage>
        <taxon>Bacteria</taxon>
        <taxon>Bacillati</taxon>
        <taxon>Bacillota</taxon>
        <taxon>Bacilli</taxon>
        <taxon>Lactobacillales</taxon>
        <taxon>Lactobacillaceae</taxon>
        <taxon>Lactiplantibacillus</taxon>
    </lineage>
</organism>
<dbReference type="InterPro" id="IPR000086">
    <property type="entry name" value="NUDIX_hydrolase_dom"/>
</dbReference>
<gene>
    <name evidence="3" type="ORF">JH395_09115</name>
    <name evidence="2" type="ORF">Lp19_2862</name>
</gene>
<evidence type="ECO:0000313" key="2">
    <source>
        <dbReference type="EMBL" id="KZU91576.1"/>
    </source>
</evidence>
<dbReference type="EMBL" id="LUXM01000040">
    <property type="protein sequence ID" value="KZU91576.1"/>
    <property type="molecule type" value="Genomic_DNA"/>
</dbReference>
<reference evidence="3 5" key="2">
    <citation type="submission" date="2020-12" db="EMBL/GenBank/DDBJ databases">
        <title>Whole genome sequencing of Lactobacillus plantarum PC518.</title>
        <authorList>
            <person name="Guo Q."/>
        </authorList>
    </citation>
    <scope>NUCLEOTIDE SEQUENCE [LARGE SCALE GENOMIC DNA]</scope>
    <source>
        <strain evidence="3 5">PC518</strain>
    </source>
</reference>
<keyword evidence="3" id="KW-0378">Hydrolase</keyword>
<sequence>MVQIIAHTLVTAGHDVLILKRNQFERGRPNVDASYWDLPGGCALANELPQVAAKRECWEETGLKVQTERVIWEDSTFDKAKNQVYTRLVYSTQAFVTRPAINLELTEHMAFLWMKPELILTNIRIVSYLKPILTRLV</sequence>
<dbReference type="RefSeq" id="WP_044430330.1">
    <property type="nucleotide sequence ID" value="NZ_CBZW010000008.1"/>
</dbReference>
<dbReference type="Pfam" id="PF00293">
    <property type="entry name" value="NUDIX"/>
    <property type="match status" value="1"/>
</dbReference>
<dbReference type="AlphaFoldDB" id="A0A162GAE0"/>
<dbReference type="InterPro" id="IPR015797">
    <property type="entry name" value="NUDIX_hydrolase-like_dom_sf"/>
</dbReference>
<proteinExistence type="predicted"/>
<evidence type="ECO:0000313" key="5">
    <source>
        <dbReference type="Proteomes" id="UP000595466"/>
    </source>
</evidence>
<dbReference type="Gene3D" id="3.90.79.10">
    <property type="entry name" value="Nucleoside Triphosphate Pyrophosphohydrolase"/>
    <property type="match status" value="1"/>
</dbReference>
<evidence type="ECO:0000313" key="3">
    <source>
        <dbReference type="EMBL" id="QQM59917.1"/>
    </source>
</evidence>
<dbReference type="Proteomes" id="UP000076882">
    <property type="component" value="Unassembled WGS sequence"/>
</dbReference>
<dbReference type="Proteomes" id="UP000595466">
    <property type="component" value="Chromosome"/>
</dbReference>
<name>A0A162GAE0_LACPN</name>
<dbReference type="CDD" id="cd02883">
    <property type="entry name" value="NUDIX_Hydrolase"/>
    <property type="match status" value="1"/>
</dbReference>
<accession>A0A162GAE0</accession>
<reference evidence="2 4" key="1">
    <citation type="submission" date="2016-03" db="EMBL/GenBank/DDBJ databases">
        <title>Comparative genomics of 54 Lactobacillus plantarum strains reveals genomic uncoupling from niche constraints.</title>
        <authorList>
            <person name="Martino M.E."/>
        </authorList>
    </citation>
    <scope>NUCLEOTIDE SEQUENCE [LARGE SCALE GENOMIC DNA]</scope>
    <source>
        <strain evidence="2 4">19.1</strain>
    </source>
</reference>
<dbReference type="PROSITE" id="PS51462">
    <property type="entry name" value="NUDIX"/>
    <property type="match status" value="1"/>
</dbReference>
<dbReference type="PATRIC" id="fig|1590.144.peg.1222"/>
<dbReference type="EMBL" id="CP066817">
    <property type="protein sequence ID" value="QQM59917.1"/>
    <property type="molecule type" value="Genomic_DNA"/>
</dbReference>
<dbReference type="KEGG" id="lpb:SH83_05920"/>
<dbReference type="GO" id="GO:0016787">
    <property type="term" value="F:hydrolase activity"/>
    <property type="evidence" value="ECO:0007669"/>
    <property type="project" value="UniProtKB-KW"/>
</dbReference>
<protein>
    <submittedName>
        <fullName evidence="2">MutT/NudX family protein</fullName>
    </submittedName>
    <submittedName>
        <fullName evidence="3">NUDIX hydrolase</fullName>
    </submittedName>
</protein>
<evidence type="ECO:0000259" key="1">
    <source>
        <dbReference type="PROSITE" id="PS51462"/>
    </source>
</evidence>
<evidence type="ECO:0000313" key="4">
    <source>
        <dbReference type="Proteomes" id="UP000076882"/>
    </source>
</evidence>
<feature type="domain" description="Nudix hydrolase" evidence="1">
    <location>
        <begin position="1"/>
        <end position="137"/>
    </location>
</feature>
<dbReference type="SUPFAM" id="SSF55811">
    <property type="entry name" value="Nudix"/>
    <property type="match status" value="1"/>
</dbReference>